<comment type="pathway">
    <text evidence="1">Cofactor biosynthesis; thiamine diphosphate biosynthesis.</text>
</comment>
<dbReference type="CDD" id="cd00564">
    <property type="entry name" value="TMP_TenI"/>
    <property type="match status" value="1"/>
</dbReference>
<dbReference type="InterPro" id="IPR036206">
    <property type="entry name" value="ThiamineP_synth_sf"/>
</dbReference>
<dbReference type="GO" id="GO:0009228">
    <property type="term" value="P:thiamine biosynthetic process"/>
    <property type="evidence" value="ECO:0007669"/>
    <property type="project" value="UniProtKB-KW"/>
</dbReference>
<dbReference type="InterPro" id="IPR022998">
    <property type="entry name" value="ThiamineP_synth_TenI"/>
</dbReference>
<feature type="domain" description="Thiamine phosphate synthase/TenI" evidence="3">
    <location>
        <begin position="37"/>
        <end position="213"/>
    </location>
</feature>
<dbReference type="InterPro" id="IPR013785">
    <property type="entry name" value="Aldolase_TIM"/>
</dbReference>
<protein>
    <submittedName>
        <fullName evidence="4">Thiazole tautomerase (Transcriptional regulator TenI)</fullName>
    </submittedName>
</protein>
<proteinExistence type="predicted"/>
<reference evidence="5" key="1">
    <citation type="submission" date="2017-09" db="EMBL/GenBank/DDBJ databases">
        <authorList>
            <person name="Varghese N."/>
            <person name="Submissions S."/>
        </authorList>
    </citation>
    <scope>NUCLEOTIDE SEQUENCE [LARGE SCALE GENOMIC DNA]</scope>
    <source>
        <strain evidence="5">CGMCC 1.8913</strain>
    </source>
</reference>
<evidence type="ECO:0000256" key="1">
    <source>
        <dbReference type="ARBA" id="ARBA00004948"/>
    </source>
</evidence>
<dbReference type="GO" id="GO:0005737">
    <property type="term" value="C:cytoplasm"/>
    <property type="evidence" value="ECO:0007669"/>
    <property type="project" value="TreeGrafter"/>
</dbReference>
<dbReference type="PANTHER" id="PTHR20857">
    <property type="entry name" value="THIAMINE-PHOSPHATE PYROPHOSPHORYLASE"/>
    <property type="match status" value="1"/>
</dbReference>
<dbReference type="Proteomes" id="UP000219356">
    <property type="component" value="Unassembled WGS sequence"/>
</dbReference>
<organism evidence="4 5">
    <name type="scientific">Terribacillus aidingensis</name>
    <dbReference type="NCBI Taxonomy" id="586416"/>
    <lineage>
        <taxon>Bacteria</taxon>
        <taxon>Bacillati</taxon>
        <taxon>Bacillota</taxon>
        <taxon>Bacilli</taxon>
        <taxon>Bacillales</taxon>
        <taxon>Bacillaceae</taxon>
        <taxon>Terribacillus</taxon>
    </lineage>
</organism>
<accession>A0A285P6Z0</accession>
<dbReference type="Pfam" id="PF02581">
    <property type="entry name" value="TMP-TENI"/>
    <property type="match status" value="1"/>
</dbReference>
<dbReference type="AlphaFoldDB" id="A0A285P6Z0"/>
<gene>
    <name evidence="4" type="ORF">SAMN05421503_3262</name>
</gene>
<dbReference type="SUPFAM" id="SSF51391">
    <property type="entry name" value="Thiamin phosphate synthase"/>
    <property type="match status" value="1"/>
</dbReference>
<name>A0A285P6Z0_9BACI</name>
<dbReference type="Gene3D" id="3.20.20.70">
    <property type="entry name" value="Aldolase class I"/>
    <property type="match status" value="1"/>
</dbReference>
<keyword evidence="2" id="KW-0784">Thiamine biosynthesis</keyword>
<sequence>MLFLYVLIRRSYTTFLRESGFLCFRPVPMQGVMIIKLMAVTDGAHDTADLLRILLKVHPYVDYVQIREKNKPAGVIYQLCRELVKEGVPGRKLWINDRVDVTLLLGLQQAHIPGRGLPLIELQKQYPDLQFGTPVHSLEEAVQAEAAGAAYSLYGHCFPTASKKGKAPQPLSNLAEIRRRISIPLFGIGGITIDRLAKLKALELDGAAVMSGIFSAKEPVEAAKKLKEECLRLEAI</sequence>
<dbReference type="EMBL" id="OBEK01000006">
    <property type="protein sequence ID" value="SNZ17505.1"/>
    <property type="molecule type" value="Genomic_DNA"/>
</dbReference>
<evidence type="ECO:0000259" key="3">
    <source>
        <dbReference type="Pfam" id="PF02581"/>
    </source>
</evidence>
<evidence type="ECO:0000313" key="4">
    <source>
        <dbReference type="EMBL" id="SNZ17505.1"/>
    </source>
</evidence>
<dbReference type="GO" id="GO:0004789">
    <property type="term" value="F:thiamine-phosphate diphosphorylase activity"/>
    <property type="evidence" value="ECO:0007669"/>
    <property type="project" value="TreeGrafter"/>
</dbReference>
<evidence type="ECO:0000313" key="5">
    <source>
        <dbReference type="Proteomes" id="UP000219356"/>
    </source>
</evidence>
<dbReference type="PANTHER" id="PTHR20857:SF22">
    <property type="entry name" value="THIAZOLE TAUTOMERASE"/>
    <property type="match status" value="1"/>
</dbReference>
<keyword evidence="5" id="KW-1185">Reference proteome</keyword>
<evidence type="ECO:0000256" key="2">
    <source>
        <dbReference type="ARBA" id="ARBA00022977"/>
    </source>
</evidence>